<dbReference type="InterPro" id="IPR024867">
    <property type="entry name" value="NFRKB"/>
</dbReference>
<feature type="region of interest" description="Disordered" evidence="3">
    <location>
        <begin position="512"/>
        <end position="538"/>
    </location>
</feature>
<reference evidence="5" key="2">
    <citation type="submission" date="2023-02" db="EMBL/GenBank/DDBJ databases">
        <authorList>
            <person name="Swenson N.G."/>
            <person name="Wegrzyn J.L."/>
            <person name="Mcevoy S.L."/>
        </authorList>
    </citation>
    <scope>NUCLEOTIDE SEQUENCE</scope>
    <source>
        <strain evidence="5">91603</strain>
        <tissue evidence="5">Leaf</tissue>
    </source>
</reference>
<dbReference type="CDD" id="cd21865">
    <property type="entry name" value="DEUBAD_NFRKB"/>
    <property type="match status" value="1"/>
</dbReference>
<dbReference type="PANTHER" id="PTHR13052">
    <property type="entry name" value="NFRKB-RELATED"/>
    <property type="match status" value="1"/>
</dbReference>
<feature type="compositionally biased region" description="Basic and acidic residues" evidence="3">
    <location>
        <begin position="24"/>
        <end position="34"/>
    </location>
</feature>
<dbReference type="GO" id="GO:0031011">
    <property type="term" value="C:Ino80 complex"/>
    <property type="evidence" value="ECO:0007669"/>
    <property type="project" value="InterPro"/>
</dbReference>
<feature type="compositionally biased region" description="Polar residues" evidence="3">
    <location>
        <begin position="512"/>
        <end position="525"/>
    </location>
</feature>
<evidence type="ECO:0000313" key="6">
    <source>
        <dbReference type="Proteomes" id="UP001064489"/>
    </source>
</evidence>
<feature type="domain" description="DEUBAD" evidence="4">
    <location>
        <begin position="65"/>
        <end position="178"/>
    </location>
</feature>
<dbReference type="Proteomes" id="UP001064489">
    <property type="component" value="Chromosome 4"/>
</dbReference>
<gene>
    <name evidence="5" type="ORF">LWI28_024916</name>
</gene>
<evidence type="ECO:0000256" key="2">
    <source>
        <dbReference type="ARBA" id="ARBA00023242"/>
    </source>
</evidence>
<dbReference type="InterPro" id="IPR044867">
    <property type="entry name" value="DEUBAD_dom"/>
</dbReference>
<keyword evidence="6" id="KW-1185">Reference proteome</keyword>
<evidence type="ECO:0000313" key="5">
    <source>
        <dbReference type="EMBL" id="KAI9182392.1"/>
    </source>
</evidence>
<dbReference type="AlphaFoldDB" id="A0AAD5NW57"/>
<protein>
    <recommendedName>
        <fullName evidence="4">DEUBAD domain-containing protein</fullName>
    </recommendedName>
</protein>
<keyword evidence="2" id="KW-0539">Nucleus</keyword>
<proteinExistence type="predicted"/>
<sequence>MGIVKIGQRGGSSFCKESSSSIGKDMKMEKRPDPDVDLEDGSDDFELAEVNCELGLVEGQLCNIPYELYDLPNLKEILSIETWNSCLTEEERFCLSAYLPDMDQQTFCLTMKELLGGIDMYFDSPLDIFFNRLKGGFYPPNVASFRECLQFMQRRKYYHSLRSYHDNMEEMFKEMSRLWSQCEKTVGVEGRIYKWRTRRQKRGKTLLDLNSIPEDGDLLGEWTNSDAALHHLSKKTNPLGSKRANNTFSSVSPDGMKFVTPNCNAKGVLKLRSSSNCSLQNHNPKITSSDLFEQCRSEPKGLLKVVPKVPSIGLEHSKVVLRQPQPTLLGSNRGFVDHRISSLPVSVYLRDICGLGESPFLRQIAGVNEVHTTHGQSKCVLNRQESPIRVSRCTEGSTSTRKIKRETNPSSDGIADLGGKKLFRTSNVEYESLMDAKRSNVGAKAWWQNLGTGSNGISVSSITQLPLKDPCYKRERQIKPMQEEHITVHPENPDIASRILDVDIGKQKIQVASSSDQMKGQSDASVKNPEKLFGKPSVSQGFKDDLALPLTYKRRKALAKHNTYEYGKPLTTGADFNSAGPK</sequence>
<evidence type="ECO:0000256" key="1">
    <source>
        <dbReference type="ARBA" id="ARBA00004123"/>
    </source>
</evidence>
<dbReference type="PROSITE" id="PS51916">
    <property type="entry name" value="DEUBAD"/>
    <property type="match status" value="1"/>
</dbReference>
<reference evidence="5" key="1">
    <citation type="journal article" date="2022" name="Plant J.">
        <title>Strategies of tolerance reflected in two North American maple genomes.</title>
        <authorList>
            <person name="McEvoy S.L."/>
            <person name="Sezen U.U."/>
            <person name="Trouern-Trend A."/>
            <person name="McMahon S.M."/>
            <person name="Schaberg P.G."/>
            <person name="Yang J."/>
            <person name="Wegrzyn J.L."/>
            <person name="Swenson N.G."/>
        </authorList>
    </citation>
    <scope>NUCLEOTIDE SEQUENCE</scope>
    <source>
        <strain evidence="5">91603</strain>
    </source>
</reference>
<comment type="caution">
    <text evidence="5">The sequence shown here is derived from an EMBL/GenBank/DDBJ whole genome shotgun (WGS) entry which is preliminary data.</text>
</comment>
<feature type="region of interest" description="Disordered" evidence="3">
    <location>
        <begin position="1"/>
        <end position="36"/>
    </location>
</feature>
<accession>A0AAD5NW57</accession>
<evidence type="ECO:0000259" key="4">
    <source>
        <dbReference type="PROSITE" id="PS51916"/>
    </source>
</evidence>
<comment type="subcellular location">
    <subcellularLocation>
        <location evidence="1">Nucleus</location>
    </subcellularLocation>
</comment>
<organism evidence="5 6">
    <name type="scientific">Acer negundo</name>
    <name type="common">Box elder</name>
    <dbReference type="NCBI Taxonomy" id="4023"/>
    <lineage>
        <taxon>Eukaryota</taxon>
        <taxon>Viridiplantae</taxon>
        <taxon>Streptophyta</taxon>
        <taxon>Embryophyta</taxon>
        <taxon>Tracheophyta</taxon>
        <taxon>Spermatophyta</taxon>
        <taxon>Magnoliopsida</taxon>
        <taxon>eudicotyledons</taxon>
        <taxon>Gunneridae</taxon>
        <taxon>Pentapetalae</taxon>
        <taxon>rosids</taxon>
        <taxon>malvids</taxon>
        <taxon>Sapindales</taxon>
        <taxon>Sapindaceae</taxon>
        <taxon>Hippocastanoideae</taxon>
        <taxon>Acereae</taxon>
        <taxon>Acer</taxon>
    </lineage>
</organism>
<name>A0AAD5NW57_ACENE</name>
<dbReference type="EMBL" id="JAJSOW010000101">
    <property type="protein sequence ID" value="KAI9182392.1"/>
    <property type="molecule type" value="Genomic_DNA"/>
</dbReference>
<dbReference type="PANTHER" id="PTHR13052:SF3">
    <property type="entry name" value="NUCLEAR FACTOR RELATED TO KAPPA-B-BINDING PROTEIN"/>
    <property type="match status" value="1"/>
</dbReference>
<evidence type="ECO:0000256" key="3">
    <source>
        <dbReference type="SAM" id="MobiDB-lite"/>
    </source>
</evidence>
<feature type="compositionally biased region" description="Low complexity" evidence="3">
    <location>
        <begin position="12"/>
        <end position="21"/>
    </location>
</feature>